<sequence>MKTRNRKILIFEDSSQCYFGGGQKVTLQTINVLKNIYEEIIVYDYSENSVFVKKVQELGIEVVFLKKIQSPFFLFNYIYNIIAFLFKVKGGGADFYISTKMGIIYTPLMCLLGSVFYHVHNVEVKGSIKANLMRMLIFVDKIICVSHSVKESLPSFIQKKESTLVVYNYFDGQFNRDVSIGKYKKIVFLGSLNGIKGVDIAIKAFRNSRLIPNDFQFIICGDGDKKNDLMALSKGDDRIVFKGFVDDIENVLTKHSALILPTVISEACPMSIIEATFNTIPVITGNIGGQKELLDISNYGFCFEKGDVESCMKAMEKLLDSNIMSTMNVNQNTEQFRKIFSRENYIKSIGNVFNRGKCEEEVTGSK</sequence>
<organism evidence="2">
    <name type="scientific">Vibrio parahaemolyticus</name>
    <dbReference type="NCBI Taxonomy" id="670"/>
    <lineage>
        <taxon>Bacteria</taxon>
        <taxon>Pseudomonadati</taxon>
        <taxon>Pseudomonadota</taxon>
        <taxon>Gammaproteobacteria</taxon>
        <taxon>Vibrionales</taxon>
        <taxon>Vibrionaceae</taxon>
        <taxon>Vibrio</taxon>
    </lineage>
</organism>
<keyword evidence="1" id="KW-1133">Transmembrane helix</keyword>
<dbReference type="Gene3D" id="3.40.50.2000">
    <property type="entry name" value="Glycogen Phosphorylase B"/>
    <property type="match status" value="2"/>
</dbReference>
<keyword evidence="1" id="KW-0472">Membrane</keyword>
<dbReference type="Pfam" id="PF13692">
    <property type="entry name" value="Glyco_trans_1_4"/>
    <property type="match status" value="1"/>
</dbReference>
<dbReference type="AlphaFoldDB" id="A0A5P1PMN7"/>
<dbReference type="PANTHER" id="PTHR12526:SF630">
    <property type="entry name" value="GLYCOSYLTRANSFERASE"/>
    <property type="match status" value="1"/>
</dbReference>
<keyword evidence="2" id="KW-0808">Transferase</keyword>
<feature type="transmembrane region" description="Helical" evidence="1">
    <location>
        <begin position="102"/>
        <end position="119"/>
    </location>
</feature>
<dbReference type="RefSeq" id="WP_029803659.1">
    <property type="nucleotide sequence ID" value="NZ_CBCSGT010000005.1"/>
</dbReference>
<protein>
    <submittedName>
        <fullName evidence="2">Glycosyl transferase family protein</fullName>
    </submittedName>
</protein>
<dbReference type="CDD" id="cd03801">
    <property type="entry name" value="GT4_PimA-like"/>
    <property type="match status" value="1"/>
</dbReference>
<feature type="transmembrane region" description="Helical" evidence="1">
    <location>
        <begin position="72"/>
        <end position="90"/>
    </location>
</feature>
<evidence type="ECO:0000313" key="2">
    <source>
        <dbReference type="EMBL" id="QEQ70567.1"/>
    </source>
</evidence>
<dbReference type="GO" id="GO:0016740">
    <property type="term" value="F:transferase activity"/>
    <property type="evidence" value="ECO:0007669"/>
    <property type="project" value="UniProtKB-KW"/>
</dbReference>
<accession>A0A5P1PMN7</accession>
<keyword evidence="1" id="KW-0812">Transmembrane</keyword>
<reference evidence="2" key="1">
    <citation type="journal article" date="2019" name="Int. J. Food Microbiol.">
        <title>Developing a novel molecular serotyping system based on capsular polysaccharide synthesis gene clusters of Vibrio parahaemolyticus.</title>
        <authorList>
            <person name="Pang Y."/>
            <person name="Guo X."/>
            <person name="Tian X."/>
            <person name="Liu F."/>
            <person name="Wang L."/>
            <person name="Wu J."/>
            <person name="Zhang S."/>
            <person name="Li S."/>
            <person name="Liu B."/>
        </authorList>
    </citation>
    <scope>NUCLEOTIDE SEQUENCE</scope>
    <source>
        <strain evidence="2">G2929</strain>
    </source>
</reference>
<dbReference type="PANTHER" id="PTHR12526">
    <property type="entry name" value="GLYCOSYLTRANSFERASE"/>
    <property type="match status" value="1"/>
</dbReference>
<proteinExistence type="predicted"/>
<name>A0A5P1PMN7_VIBPH</name>
<dbReference type="SUPFAM" id="SSF53756">
    <property type="entry name" value="UDP-Glycosyltransferase/glycogen phosphorylase"/>
    <property type="match status" value="1"/>
</dbReference>
<evidence type="ECO:0000256" key="1">
    <source>
        <dbReference type="SAM" id="Phobius"/>
    </source>
</evidence>
<dbReference type="EMBL" id="MK455076">
    <property type="protein sequence ID" value="QEQ70567.1"/>
    <property type="molecule type" value="Genomic_DNA"/>
</dbReference>